<protein>
    <recommendedName>
        <fullName evidence="3">Rho-GAP domain-containing protein</fullName>
    </recommendedName>
</protein>
<dbReference type="RefSeq" id="WP_081146583.1">
    <property type="nucleotide sequence ID" value="NZ_LVYD01000041.1"/>
</dbReference>
<dbReference type="AlphaFoldDB" id="A0A1V9G2G9"/>
<evidence type="ECO:0008006" key="3">
    <source>
        <dbReference type="Google" id="ProtNLM"/>
    </source>
</evidence>
<dbReference type="EMBL" id="LVYD01000041">
    <property type="protein sequence ID" value="OQP64770.1"/>
    <property type="molecule type" value="Genomic_DNA"/>
</dbReference>
<dbReference type="OrthoDB" id="9893920at2"/>
<comment type="caution">
    <text evidence="1">The sequence shown here is derived from an EMBL/GenBank/DDBJ whole genome shotgun (WGS) entry which is preliminary data.</text>
</comment>
<sequence length="84" mass="9266">MSKSTKALIKGIKKMLKNRGSLTVKEVKLLSDVVVHLESHEKLNGEQKVQNGALVVQLLLRFLTDPTIGEGLSHLVHSLIDKLV</sequence>
<reference evidence="1 2" key="1">
    <citation type="submission" date="2016-03" db="EMBL/GenBank/DDBJ databases">
        <title>Niastella vici sp. nov., isolated from farmland soil.</title>
        <authorList>
            <person name="Chen L."/>
            <person name="Wang D."/>
            <person name="Yang S."/>
            <person name="Wang G."/>
        </authorList>
    </citation>
    <scope>NUCLEOTIDE SEQUENCE [LARGE SCALE GENOMIC DNA]</scope>
    <source>
        <strain evidence="1 2">DJ57</strain>
    </source>
</reference>
<name>A0A1V9G2G9_9BACT</name>
<evidence type="ECO:0000313" key="1">
    <source>
        <dbReference type="EMBL" id="OQP64770.1"/>
    </source>
</evidence>
<dbReference type="STRING" id="1703345.A3860_18605"/>
<keyword evidence="2" id="KW-1185">Reference proteome</keyword>
<organism evidence="1 2">
    <name type="scientific">Niastella vici</name>
    <dbReference type="NCBI Taxonomy" id="1703345"/>
    <lineage>
        <taxon>Bacteria</taxon>
        <taxon>Pseudomonadati</taxon>
        <taxon>Bacteroidota</taxon>
        <taxon>Chitinophagia</taxon>
        <taxon>Chitinophagales</taxon>
        <taxon>Chitinophagaceae</taxon>
        <taxon>Niastella</taxon>
    </lineage>
</organism>
<gene>
    <name evidence="1" type="ORF">A3860_18605</name>
</gene>
<evidence type="ECO:0000313" key="2">
    <source>
        <dbReference type="Proteomes" id="UP000192796"/>
    </source>
</evidence>
<proteinExistence type="predicted"/>
<accession>A0A1V9G2G9</accession>
<dbReference type="Proteomes" id="UP000192796">
    <property type="component" value="Unassembled WGS sequence"/>
</dbReference>